<dbReference type="Gene3D" id="3.10.450.50">
    <property type="match status" value="1"/>
</dbReference>
<protein>
    <recommendedName>
        <fullName evidence="3">Ester cyclase</fullName>
    </recommendedName>
</protein>
<dbReference type="Pfam" id="PF07366">
    <property type="entry name" value="SnoaL"/>
    <property type="match status" value="1"/>
</dbReference>
<accession>A0A7K0FZ97</accession>
<dbReference type="InterPro" id="IPR009959">
    <property type="entry name" value="Cyclase_SnoaL-like"/>
</dbReference>
<dbReference type="PANTHER" id="PTHR38436">
    <property type="entry name" value="POLYKETIDE CYCLASE SNOAL-LIKE DOMAIN"/>
    <property type="match status" value="1"/>
</dbReference>
<dbReference type="PANTHER" id="PTHR38436:SF1">
    <property type="entry name" value="ESTER CYCLASE"/>
    <property type="match status" value="1"/>
</dbReference>
<sequence>MIKVLTKKNNMDNQVEKNKAICKVFFDELFNQKNIDAIDKFVDSSVTIQNPFPGQRSGADGYRDISQIYNLAFPDLKISFNNIIGDGDKVTCHFTLEGTHKDVFMNVPATGIKVKYDLVYILKFSNEKITGHWSLEDSLSVLQQIGAVSI</sequence>
<dbReference type="OrthoDB" id="7876517at2"/>
<comment type="caution">
    <text evidence="1">The sequence shown here is derived from an EMBL/GenBank/DDBJ whole genome shotgun (WGS) entry which is preliminary data.</text>
</comment>
<dbReference type="SUPFAM" id="SSF54427">
    <property type="entry name" value="NTF2-like"/>
    <property type="match status" value="1"/>
</dbReference>
<evidence type="ECO:0000313" key="1">
    <source>
        <dbReference type="EMBL" id="MRX76771.1"/>
    </source>
</evidence>
<keyword evidence="2" id="KW-1185">Reference proteome</keyword>
<name>A0A7K0FZ97_9SPHI</name>
<proteinExistence type="predicted"/>
<dbReference type="EMBL" id="WKKH01000015">
    <property type="protein sequence ID" value="MRX76771.1"/>
    <property type="molecule type" value="Genomic_DNA"/>
</dbReference>
<dbReference type="InterPro" id="IPR032710">
    <property type="entry name" value="NTF2-like_dom_sf"/>
</dbReference>
<reference evidence="1 2" key="1">
    <citation type="submission" date="2019-11" db="EMBL/GenBank/DDBJ databases">
        <title>Pedobacter petrophilus genome.</title>
        <authorList>
            <person name="Feldbauer M.J."/>
            <person name="Newman J.D."/>
        </authorList>
    </citation>
    <scope>NUCLEOTIDE SEQUENCE [LARGE SCALE GENOMIC DNA]</scope>
    <source>
        <strain evidence="1 2">LMG 29686</strain>
    </source>
</reference>
<organism evidence="1 2">
    <name type="scientific">Pedobacter petrophilus</name>
    <dbReference type="NCBI Taxonomy" id="1908241"/>
    <lineage>
        <taxon>Bacteria</taxon>
        <taxon>Pseudomonadati</taxon>
        <taxon>Bacteroidota</taxon>
        <taxon>Sphingobacteriia</taxon>
        <taxon>Sphingobacteriales</taxon>
        <taxon>Sphingobacteriaceae</taxon>
        <taxon>Pedobacter</taxon>
    </lineage>
</organism>
<evidence type="ECO:0008006" key="3">
    <source>
        <dbReference type="Google" id="ProtNLM"/>
    </source>
</evidence>
<dbReference type="GO" id="GO:0030638">
    <property type="term" value="P:polyketide metabolic process"/>
    <property type="evidence" value="ECO:0007669"/>
    <property type="project" value="InterPro"/>
</dbReference>
<evidence type="ECO:0000313" key="2">
    <source>
        <dbReference type="Proteomes" id="UP000487757"/>
    </source>
</evidence>
<dbReference type="RefSeq" id="WP_154281000.1">
    <property type="nucleotide sequence ID" value="NZ_WKKH01000015.1"/>
</dbReference>
<dbReference type="AlphaFoldDB" id="A0A7K0FZ97"/>
<dbReference type="Proteomes" id="UP000487757">
    <property type="component" value="Unassembled WGS sequence"/>
</dbReference>
<gene>
    <name evidence="1" type="ORF">GJU39_11800</name>
</gene>